<dbReference type="PROSITE" id="PS50106">
    <property type="entry name" value="PDZ"/>
    <property type="match status" value="1"/>
</dbReference>
<evidence type="ECO:0000256" key="6">
    <source>
        <dbReference type="ARBA" id="ARBA00022801"/>
    </source>
</evidence>
<dbReference type="InterPro" id="IPR008915">
    <property type="entry name" value="Peptidase_M50"/>
</dbReference>
<evidence type="ECO:0000256" key="9">
    <source>
        <dbReference type="ARBA" id="ARBA00023049"/>
    </source>
</evidence>
<name>A0ABZ2F611_METCP</name>
<feature type="transmembrane region" description="Helical" evidence="11">
    <location>
        <begin position="98"/>
        <end position="119"/>
    </location>
</feature>
<dbReference type="NCBIfam" id="TIGR00054">
    <property type="entry name" value="RIP metalloprotease RseP"/>
    <property type="match status" value="1"/>
</dbReference>
<dbReference type="EMBL" id="CP104311">
    <property type="protein sequence ID" value="WWF02199.1"/>
    <property type="molecule type" value="Genomic_DNA"/>
</dbReference>
<organism evidence="13 14">
    <name type="scientific">Methylococcus capsulatus</name>
    <dbReference type="NCBI Taxonomy" id="414"/>
    <lineage>
        <taxon>Bacteria</taxon>
        <taxon>Pseudomonadati</taxon>
        <taxon>Pseudomonadota</taxon>
        <taxon>Gammaproteobacteria</taxon>
        <taxon>Methylococcales</taxon>
        <taxon>Methylococcaceae</taxon>
        <taxon>Methylococcus</taxon>
    </lineage>
</organism>
<protein>
    <recommendedName>
        <fullName evidence="11">Zinc metalloprotease</fullName>
        <ecNumber evidence="11">3.4.24.-</ecNumber>
    </recommendedName>
</protein>
<keyword evidence="5 11" id="KW-0812">Transmembrane</keyword>
<keyword evidence="4" id="KW-0645">Protease</keyword>
<dbReference type="EC" id="3.4.24.-" evidence="11"/>
<proteinExistence type="inferred from homology"/>
<accession>A0ABZ2F611</accession>
<evidence type="ECO:0000256" key="11">
    <source>
        <dbReference type="RuleBase" id="RU362031"/>
    </source>
</evidence>
<dbReference type="InterPro" id="IPR041489">
    <property type="entry name" value="PDZ_6"/>
</dbReference>
<sequence length="452" mass="49025">MALIHTVFYFLVALALLIAAHEFGHYWVARRLGVKVLRFSLGFGTPLLRWQRKPDGTEFTVAAIPIGGYVRMVDEREGPVAPADLPYAFNRQRLPVRFAIVAAGPVFNFLLAILLYWGVFMVGETGIRPVLGPVEAGTFAAEAGFEPEDEIIAVDGDPTPTWGLAVGRIFERVMDERVVEVEVRTGGGGQALRRLSVPAHVLDAPEVLGERLGLQPWEPELPPVVERTEPGSPAERAGLKSGDLLLSADGETLRSWRQWVDVVRAHPGQNISVVVERDGVHVSLEIRPDAINGPKGPVGRIGAAARIPDSVRAAMEVEYRLGVLPALMAAVERTSDYAWLSLKMIGRMLIGKATVENLSGPISIAQYAGQSAKAGLAQFVKFLALISVSLGVLNLLPVPVLDGGHLMFYLIEAVKGGPLSERTQMLAQQVGLFILIALMALAFMLDIERLFS</sequence>
<keyword evidence="6 11" id="KW-0378">Hydrolase</keyword>
<feature type="transmembrane region" description="Helical" evidence="11">
    <location>
        <begin position="426"/>
        <end position="445"/>
    </location>
</feature>
<keyword evidence="9 11" id="KW-0482">Metalloprotease</keyword>
<dbReference type="InterPro" id="IPR004387">
    <property type="entry name" value="Pept_M50_Zn"/>
</dbReference>
<comment type="similarity">
    <text evidence="3 11">Belongs to the peptidase M50B family.</text>
</comment>
<keyword evidence="10 11" id="KW-0472">Membrane</keyword>
<dbReference type="RefSeq" id="WP_198323858.1">
    <property type="nucleotide sequence ID" value="NZ_CP104311.1"/>
</dbReference>
<dbReference type="GO" id="GO:0008237">
    <property type="term" value="F:metallopeptidase activity"/>
    <property type="evidence" value="ECO:0007669"/>
    <property type="project" value="UniProtKB-KW"/>
</dbReference>
<reference evidence="13 14" key="1">
    <citation type="submission" date="2022-09" db="EMBL/GenBank/DDBJ databases">
        <authorList>
            <person name="Giprobiosintez L."/>
        </authorList>
    </citation>
    <scope>NUCLEOTIDE SEQUENCE [LARGE SCALE GENOMIC DNA]</scope>
    <source>
        <strain evidence="14">VKPM-B-12549 (GBS-15)</strain>
    </source>
</reference>
<dbReference type="CDD" id="cd06163">
    <property type="entry name" value="S2P-M50_PDZ_RseP-like"/>
    <property type="match status" value="2"/>
</dbReference>
<feature type="domain" description="PDZ" evidence="12">
    <location>
        <begin position="224"/>
        <end position="290"/>
    </location>
</feature>
<dbReference type="Gene3D" id="2.30.42.10">
    <property type="match status" value="2"/>
</dbReference>
<evidence type="ECO:0000313" key="13">
    <source>
        <dbReference type="EMBL" id="WWF02199.1"/>
    </source>
</evidence>
<keyword evidence="11" id="KW-0479">Metal-binding</keyword>
<dbReference type="SUPFAM" id="SSF50156">
    <property type="entry name" value="PDZ domain-like"/>
    <property type="match status" value="2"/>
</dbReference>
<evidence type="ECO:0000256" key="3">
    <source>
        <dbReference type="ARBA" id="ARBA00007931"/>
    </source>
</evidence>
<keyword evidence="7 11" id="KW-0862">Zinc</keyword>
<comment type="subcellular location">
    <subcellularLocation>
        <location evidence="2">Membrane</location>
        <topology evidence="2">Multi-pass membrane protein</topology>
    </subcellularLocation>
</comment>
<dbReference type="Proteomes" id="UP001359308">
    <property type="component" value="Chromosome"/>
</dbReference>
<dbReference type="InterPro" id="IPR001478">
    <property type="entry name" value="PDZ"/>
</dbReference>
<dbReference type="PANTHER" id="PTHR42837">
    <property type="entry name" value="REGULATOR OF SIGMA-E PROTEASE RSEP"/>
    <property type="match status" value="1"/>
</dbReference>
<keyword evidence="14" id="KW-1185">Reference proteome</keyword>
<dbReference type="InterPro" id="IPR036034">
    <property type="entry name" value="PDZ_sf"/>
</dbReference>
<evidence type="ECO:0000256" key="5">
    <source>
        <dbReference type="ARBA" id="ARBA00022692"/>
    </source>
</evidence>
<dbReference type="CDD" id="cd23081">
    <property type="entry name" value="cpPDZ_EcRseP-like"/>
    <property type="match status" value="1"/>
</dbReference>
<evidence type="ECO:0000259" key="12">
    <source>
        <dbReference type="PROSITE" id="PS50106"/>
    </source>
</evidence>
<feature type="transmembrane region" description="Helical" evidence="11">
    <location>
        <begin position="379"/>
        <end position="400"/>
    </location>
</feature>
<evidence type="ECO:0000256" key="2">
    <source>
        <dbReference type="ARBA" id="ARBA00004141"/>
    </source>
</evidence>
<dbReference type="SMART" id="SM00228">
    <property type="entry name" value="PDZ"/>
    <property type="match status" value="2"/>
</dbReference>
<keyword evidence="8 11" id="KW-1133">Transmembrane helix</keyword>
<dbReference type="Pfam" id="PF02163">
    <property type="entry name" value="Peptidase_M50"/>
    <property type="match status" value="1"/>
</dbReference>
<evidence type="ECO:0000256" key="8">
    <source>
        <dbReference type="ARBA" id="ARBA00022989"/>
    </source>
</evidence>
<evidence type="ECO:0000256" key="4">
    <source>
        <dbReference type="ARBA" id="ARBA00022670"/>
    </source>
</evidence>
<comment type="cofactor">
    <cofactor evidence="1 11">
        <name>Zn(2+)</name>
        <dbReference type="ChEBI" id="CHEBI:29105"/>
    </cofactor>
</comment>
<feature type="transmembrane region" description="Helical" evidence="11">
    <location>
        <begin position="7"/>
        <end position="28"/>
    </location>
</feature>
<dbReference type="Pfam" id="PF17820">
    <property type="entry name" value="PDZ_6"/>
    <property type="match status" value="1"/>
</dbReference>
<gene>
    <name evidence="13" type="primary">rseP</name>
    <name evidence="13" type="ORF">N4J17_00810</name>
</gene>
<evidence type="ECO:0000313" key="14">
    <source>
        <dbReference type="Proteomes" id="UP001359308"/>
    </source>
</evidence>
<dbReference type="PANTHER" id="PTHR42837:SF2">
    <property type="entry name" value="MEMBRANE METALLOPROTEASE ARASP2, CHLOROPLASTIC-RELATED"/>
    <property type="match status" value="1"/>
</dbReference>
<evidence type="ECO:0000256" key="7">
    <source>
        <dbReference type="ARBA" id="ARBA00022833"/>
    </source>
</evidence>
<evidence type="ECO:0000256" key="1">
    <source>
        <dbReference type="ARBA" id="ARBA00001947"/>
    </source>
</evidence>
<evidence type="ECO:0000256" key="10">
    <source>
        <dbReference type="ARBA" id="ARBA00023136"/>
    </source>
</evidence>